<dbReference type="SUPFAM" id="SSF53335">
    <property type="entry name" value="S-adenosyl-L-methionine-dependent methyltransferases"/>
    <property type="match status" value="1"/>
</dbReference>
<gene>
    <name evidence="1" type="ORF">GCM10023311_02740</name>
</gene>
<dbReference type="Pfam" id="PF13578">
    <property type="entry name" value="Methyltransf_24"/>
    <property type="match status" value="1"/>
</dbReference>
<dbReference type="GO" id="GO:0032259">
    <property type="term" value="P:methylation"/>
    <property type="evidence" value="ECO:0007669"/>
    <property type="project" value="UniProtKB-KW"/>
</dbReference>
<dbReference type="GO" id="GO:0008168">
    <property type="term" value="F:methyltransferase activity"/>
    <property type="evidence" value="ECO:0007669"/>
    <property type="project" value="UniProtKB-KW"/>
</dbReference>
<dbReference type="EMBL" id="BAABJH010000001">
    <property type="protein sequence ID" value="GAA4883909.1"/>
    <property type="molecule type" value="Genomic_DNA"/>
</dbReference>
<dbReference type="Proteomes" id="UP001500433">
    <property type="component" value="Unassembled WGS sequence"/>
</dbReference>
<dbReference type="RefSeq" id="WP_345272155.1">
    <property type="nucleotide sequence ID" value="NZ_BAABJH010000001.1"/>
</dbReference>
<comment type="caution">
    <text evidence="1">The sequence shown here is derived from an EMBL/GenBank/DDBJ whole genome shotgun (WGS) entry which is preliminary data.</text>
</comment>
<sequence length="268" mass="31153">MFYQFVQYIKFILKSTNQHGVHSPFVYHLVTKCFYDRTFYENYKSILNYKKTLLKNNTKLQITDLGAGSQVMKQHERRVSLIAKNAGTTNQRAKLLYRFIANFKPKNILELGTSLGIATHAMHLGNPKANITTIEGCINTSTFSKEHLKNHHAKNTTIINGNFNDEIKKLSANHYDLIFFDGNHQKEATLNYFKTLLQTAHNDSVFIFDDIYWSKGMTEAWAFIKQHPKVTITIDTFFWGFVFFRKEQVKEHFVIRALPFSFEGSTTN</sequence>
<keyword evidence="1" id="KW-0808">Transferase</keyword>
<evidence type="ECO:0000313" key="2">
    <source>
        <dbReference type="Proteomes" id="UP001500433"/>
    </source>
</evidence>
<dbReference type="Gene3D" id="3.40.50.150">
    <property type="entry name" value="Vaccinia Virus protein VP39"/>
    <property type="match status" value="1"/>
</dbReference>
<proteinExistence type="predicted"/>
<keyword evidence="1" id="KW-0489">Methyltransferase</keyword>
<accession>A0ABP9EP47</accession>
<reference evidence="2" key="1">
    <citation type="journal article" date="2019" name="Int. J. Syst. Evol. Microbiol.">
        <title>The Global Catalogue of Microorganisms (GCM) 10K type strain sequencing project: providing services to taxonomists for standard genome sequencing and annotation.</title>
        <authorList>
            <consortium name="The Broad Institute Genomics Platform"/>
            <consortium name="The Broad Institute Genome Sequencing Center for Infectious Disease"/>
            <person name="Wu L."/>
            <person name="Ma J."/>
        </authorList>
    </citation>
    <scope>NUCLEOTIDE SEQUENCE [LARGE SCALE GENOMIC DNA]</scope>
    <source>
        <strain evidence="2">JCM 18274</strain>
    </source>
</reference>
<evidence type="ECO:0000313" key="1">
    <source>
        <dbReference type="EMBL" id="GAA4883909.1"/>
    </source>
</evidence>
<keyword evidence="2" id="KW-1185">Reference proteome</keyword>
<protein>
    <submittedName>
        <fullName evidence="1">Class I SAM-dependent methyltransferase</fullName>
    </submittedName>
</protein>
<name>A0ABP9EP47_9FLAO</name>
<dbReference type="InterPro" id="IPR029063">
    <property type="entry name" value="SAM-dependent_MTases_sf"/>
</dbReference>
<organism evidence="1 2">
    <name type="scientific">Flaviramulus aquimarinus</name>
    <dbReference type="NCBI Taxonomy" id="1170456"/>
    <lineage>
        <taxon>Bacteria</taxon>
        <taxon>Pseudomonadati</taxon>
        <taxon>Bacteroidota</taxon>
        <taxon>Flavobacteriia</taxon>
        <taxon>Flavobacteriales</taxon>
        <taxon>Flavobacteriaceae</taxon>
        <taxon>Flaviramulus</taxon>
    </lineage>
</organism>